<feature type="region of interest" description="Disordered" evidence="4">
    <location>
        <begin position="53"/>
        <end position="79"/>
    </location>
</feature>
<evidence type="ECO:0000313" key="6">
    <source>
        <dbReference type="Ensembl" id="ENSEASP00005012245.1"/>
    </source>
</evidence>
<dbReference type="InterPro" id="IPR042433">
    <property type="entry name" value="AIF1/AIF1L"/>
</dbReference>
<dbReference type="GO" id="GO:0005884">
    <property type="term" value="C:actin filament"/>
    <property type="evidence" value="ECO:0007669"/>
    <property type="project" value="TreeGrafter"/>
</dbReference>
<organism evidence="6">
    <name type="scientific">Equus asinus asinus</name>
    <dbReference type="NCBI Taxonomy" id="83772"/>
    <lineage>
        <taxon>Eukaryota</taxon>
        <taxon>Metazoa</taxon>
        <taxon>Chordata</taxon>
        <taxon>Craniata</taxon>
        <taxon>Vertebrata</taxon>
        <taxon>Euteleostomi</taxon>
        <taxon>Mammalia</taxon>
        <taxon>Eutheria</taxon>
        <taxon>Laurasiatheria</taxon>
        <taxon>Perissodactyla</taxon>
        <taxon>Equidae</taxon>
        <taxon>Equus</taxon>
    </lineage>
</organism>
<feature type="compositionally biased region" description="Basic residues" evidence="4">
    <location>
        <begin position="175"/>
        <end position="185"/>
    </location>
</feature>
<evidence type="ECO:0000256" key="2">
    <source>
        <dbReference type="ARBA" id="ARBA00022737"/>
    </source>
</evidence>
<accession>A0A8C4LK40</accession>
<protein>
    <recommendedName>
        <fullName evidence="5">Allograft inflammatory factor 1-like EF-hand domain-containing protein</fullName>
    </recommendedName>
</protein>
<keyword evidence="1" id="KW-0479">Metal-binding</keyword>
<dbReference type="Pfam" id="PF21008">
    <property type="entry name" value="AIF-1"/>
    <property type="match status" value="1"/>
</dbReference>
<dbReference type="PANTHER" id="PTHR10356:SF5">
    <property type="entry name" value="ALLOGRAFT INFLAMMATORY FACTOR 1-LIKE"/>
    <property type="match status" value="1"/>
</dbReference>
<evidence type="ECO:0000256" key="3">
    <source>
        <dbReference type="ARBA" id="ARBA00022837"/>
    </source>
</evidence>
<reference evidence="6" key="1">
    <citation type="submission" date="2023-03" db="UniProtKB">
        <authorList>
            <consortium name="Ensembl"/>
        </authorList>
    </citation>
    <scope>IDENTIFICATION</scope>
</reference>
<dbReference type="Ensembl" id="ENSEAST00005013300.1">
    <property type="protein sequence ID" value="ENSEASP00005012245.1"/>
    <property type="gene ID" value="ENSEASG00005008550.1"/>
</dbReference>
<feature type="domain" description="Allograft inflammatory factor 1-like EF-hand" evidence="5">
    <location>
        <begin position="80"/>
        <end position="124"/>
    </location>
</feature>
<feature type="region of interest" description="Disordered" evidence="4">
    <location>
        <begin position="164"/>
        <end position="192"/>
    </location>
</feature>
<dbReference type="GO" id="GO:0051015">
    <property type="term" value="F:actin filament binding"/>
    <property type="evidence" value="ECO:0007669"/>
    <property type="project" value="TreeGrafter"/>
</dbReference>
<keyword evidence="2" id="KW-0677">Repeat</keyword>
<sequence length="272" mass="28844">MSVALSNRFQGRRRCAPAVPRPCPAPPPSALCPRRLSPARHLCVRGGRRGLRRAGGGRVLGDARPGETPASRASSLSPAGGKAFGMLKARQERRLAEINREFLCDQKYSDEENLPEKLAAFKGKLGLVALPPRRAGLAPHRQDSLPHRPRLPPWFIQHAPLPRGLRGGGPGQGHRPFHLSPHHPRPLSPGLQAPACPPPPGRLAGLRLAPVRCGPGPARSRGPSTQSTLCGGPGLAPSAVERLGSPCGEWTFVSPQWGRGQSFCPLNAGSTG</sequence>
<evidence type="ECO:0000256" key="1">
    <source>
        <dbReference type="ARBA" id="ARBA00022723"/>
    </source>
</evidence>
<dbReference type="GO" id="GO:0097178">
    <property type="term" value="P:ruffle assembly"/>
    <property type="evidence" value="ECO:0007669"/>
    <property type="project" value="TreeGrafter"/>
</dbReference>
<dbReference type="AlphaFoldDB" id="A0A8C4LK40"/>
<evidence type="ECO:0000259" key="5">
    <source>
        <dbReference type="Pfam" id="PF21008"/>
    </source>
</evidence>
<keyword evidence="3" id="KW-0106">Calcium</keyword>
<dbReference type="GO" id="GO:0005509">
    <property type="term" value="F:calcium ion binding"/>
    <property type="evidence" value="ECO:0007669"/>
    <property type="project" value="TreeGrafter"/>
</dbReference>
<dbReference type="GO" id="GO:0032587">
    <property type="term" value="C:ruffle membrane"/>
    <property type="evidence" value="ECO:0007669"/>
    <property type="project" value="TreeGrafter"/>
</dbReference>
<dbReference type="InterPro" id="IPR049025">
    <property type="entry name" value="AIF-1_EF_pair"/>
</dbReference>
<dbReference type="PANTHER" id="PTHR10356">
    <property type="entry name" value="ALLOGRAFT INFLAMMATORY FACTOR-1"/>
    <property type="match status" value="1"/>
</dbReference>
<proteinExistence type="predicted"/>
<feature type="region of interest" description="Disordered" evidence="4">
    <location>
        <begin position="214"/>
        <end position="233"/>
    </location>
</feature>
<evidence type="ECO:0000256" key="4">
    <source>
        <dbReference type="SAM" id="MobiDB-lite"/>
    </source>
</evidence>
<feature type="compositionally biased region" description="Pro residues" evidence="4">
    <location>
        <begin position="19"/>
        <end position="30"/>
    </location>
</feature>
<name>A0A8C4LK40_EQUAS</name>
<dbReference type="GO" id="GO:0051017">
    <property type="term" value="P:actin filament bundle assembly"/>
    <property type="evidence" value="ECO:0007669"/>
    <property type="project" value="TreeGrafter"/>
</dbReference>
<dbReference type="Gene3D" id="1.10.238.10">
    <property type="entry name" value="EF-hand"/>
    <property type="match status" value="1"/>
</dbReference>
<feature type="region of interest" description="Disordered" evidence="4">
    <location>
        <begin position="1"/>
        <end position="30"/>
    </location>
</feature>